<feature type="domain" description="Histidine kinase" evidence="10">
    <location>
        <begin position="266"/>
        <end position="489"/>
    </location>
</feature>
<keyword evidence="3" id="KW-0597">Phosphoprotein</keyword>
<evidence type="ECO:0000256" key="3">
    <source>
        <dbReference type="ARBA" id="ARBA00022553"/>
    </source>
</evidence>
<evidence type="ECO:0000256" key="7">
    <source>
        <dbReference type="ARBA" id="ARBA00022989"/>
    </source>
</evidence>
<sequence>MAKATRTVPPISIRQRTIIAGLVLLLVALPSAGWALSHAFERSVTASFDARLTAWQNVLVAALEVNAMGELEVQDKLGDHRFHEIYSGWYWQISSAEQTLALSRSLWDQRLQPSVDGVVNNLILRPGIGPQQQALRVSERDYLLAQLEQPIHVMVGGPVAEIDREVAAFNQVLWLALAGLAAVLLLFLAVQLRWVLAPLASLSHQLQRLRHGGTCGPSSGAGSASPSSRLDSAALSSELKPLAEALNDVLERDEKLLEHSRAAAANLAHSLKTPLAVMQSQLAELPPQLAAEFTREIHRMDQVVQHHLARAAAVGTHQLAAHANLQAALQPILAAIASMAKQRQRKFSYSQLDQPQLAAIAVPVAAPDLQEIVGNLLENALKYSHQQLSFSATISTTTTAATVTGNVKGVADATAAPPTLLLQIDDDGPGMTNEQCQQALARGKRHDMSVQGSGIGLTVAAELAHLYGVEMQLGPSHLGGLQVQLRFNL</sequence>
<dbReference type="PANTHER" id="PTHR45436">
    <property type="entry name" value="SENSOR HISTIDINE KINASE YKOH"/>
    <property type="match status" value="1"/>
</dbReference>
<evidence type="ECO:0000259" key="10">
    <source>
        <dbReference type="PROSITE" id="PS50109"/>
    </source>
</evidence>
<dbReference type="SUPFAM" id="SSF55874">
    <property type="entry name" value="ATPase domain of HSP90 chaperone/DNA topoisomerase II/histidine kinase"/>
    <property type="match status" value="1"/>
</dbReference>
<keyword evidence="9" id="KW-0472">Membrane</keyword>
<dbReference type="Pfam" id="PF02518">
    <property type="entry name" value="HATPase_c"/>
    <property type="match status" value="1"/>
</dbReference>
<keyword evidence="6 11" id="KW-0418">Kinase</keyword>
<gene>
    <name evidence="11" type="ORF">NOG12_08690</name>
</gene>
<evidence type="ECO:0000256" key="9">
    <source>
        <dbReference type="SAM" id="Phobius"/>
    </source>
</evidence>
<dbReference type="Proteomes" id="UP001305027">
    <property type="component" value="Unassembled WGS sequence"/>
</dbReference>
<dbReference type="PROSITE" id="PS50109">
    <property type="entry name" value="HIS_KIN"/>
    <property type="match status" value="1"/>
</dbReference>
<keyword evidence="7 9" id="KW-1133">Transmembrane helix</keyword>
<feature type="compositionally biased region" description="Low complexity" evidence="8">
    <location>
        <begin position="216"/>
        <end position="228"/>
    </location>
</feature>
<accession>A0ABU3KYS1</accession>
<evidence type="ECO:0000256" key="2">
    <source>
        <dbReference type="ARBA" id="ARBA00012438"/>
    </source>
</evidence>
<evidence type="ECO:0000313" key="11">
    <source>
        <dbReference type="EMBL" id="MDT7526152.1"/>
    </source>
</evidence>
<dbReference type="Gene3D" id="1.10.287.130">
    <property type="match status" value="1"/>
</dbReference>
<evidence type="ECO:0000256" key="1">
    <source>
        <dbReference type="ARBA" id="ARBA00000085"/>
    </source>
</evidence>
<name>A0ABU3KYS1_9GAMM</name>
<comment type="caution">
    <text evidence="11">The sequence shown here is derived from an EMBL/GenBank/DDBJ whole genome shotgun (WGS) entry which is preliminary data.</text>
</comment>
<evidence type="ECO:0000256" key="6">
    <source>
        <dbReference type="ARBA" id="ARBA00022777"/>
    </source>
</evidence>
<dbReference type="PANTHER" id="PTHR45436:SF5">
    <property type="entry name" value="SENSOR HISTIDINE KINASE TRCS"/>
    <property type="match status" value="1"/>
</dbReference>
<keyword evidence="4" id="KW-0808">Transferase</keyword>
<reference evidence="11 12" key="1">
    <citation type="submission" date="2022-07" db="EMBL/GenBank/DDBJ databases">
        <title>Pseudidiomarina sp. nov, a marine bacterium isolated from Pacific Ocean.</title>
        <authorList>
            <person name="Wang Y."/>
        </authorList>
    </citation>
    <scope>NUCLEOTIDE SEQUENCE [LARGE SCALE GENOMIC DNA]</scope>
    <source>
        <strain evidence="11 12">GXY010</strain>
    </source>
</reference>
<evidence type="ECO:0000256" key="8">
    <source>
        <dbReference type="SAM" id="MobiDB-lite"/>
    </source>
</evidence>
<dbReference type="InterPro" id="IPR036890">
    <property type="entry name" value="HATPase_C_sf"/>
</dbReference>
<dbReference type="EC" id="2.7.13.3" evidence="2"/>
<feature type="region of interest" description="Disordered" evidence="8">
    <location>
        <begin position="211"/>
        <end position="230"/>
    </location>
</feature>
<evidence type="ECO:0000313" key="12">
    <source>
        <dbReference type="Proteomes" id="UP001305027"/>
    </source>
</evidence>
<dbReference type="InterPro" id="IPR050428">
    <property type="entry name" value="TCS_sensor_his_kinase"/>
</dbReference>
<dbReference type="Gene3D" id="3.30.565.10">
    <property type="entry name" value="Histidine kinase-like ATPase, C-terminal domain"/>
    <property type="match status" value="1"/>
</dbReference>
<dbReference type="InterPro" id="IPR005467">
    <property type="entry name" value="His_kinase_dom"/>
</dbReference>
<feature type="transmembrane region" description="Helical" evidence="9">
    <location>
        <begin position="172"/>
        <end position="196"/>
    </location>
</feature>
<dbReference type="RefSeq" id="WP_313933010.1">
    <property type="nucleotide sequence ID" value="NZ_JANFPJ010000014.1"/>
</dbReference>
<protein>
    <recommendedName>
        <fullName evidence="2">histidine kinase</fullName>
        <ecNumber evidence="2">2.7.13.3</ecNumber>
    </recommendedName>
</protein>
<organism evidence="11 12">
    <name type="scientific">Pseudidiomarina fusca</name>
    <dbReference type="NCBI Taxonomy" id="2965078"/>
    <lineage>
        <taxon>Bacteria</taxon>
        <taxon>Pseudomonadati</taxon>
        <taxon>Pseudomonadota</taxon>
        <taxon>Gammaproteobacteria</taxon>
        <taxon>Alteromonadales</taxon>
        <taxon>Idiomarinaceae</taxon>
        <taxon>Pseudidiomarina</taxon>
    </lineage>
</organism>
<comment type="catalytic activity">
    <reaction evidence="1">
        <text>ATP + protein L-histidine = ADP + protein N-phospho-L-histidine.</text>
        <dbReference type="EC" id="2.7.13.3"/>
    </reaction>
</comment>
<dbReference type="InterPro" id="IPR036097">
    <property type="entry name" value="HisK_dim/P_sf"/>
</dbReference>
<dbReference type="SMART" id="SM00387">
    <property type="entry name" value="HATPase_c"/>
    <property type="match status" value="1"/>
</dbReference>
<proteinExistence type="predicted"/>
<evidence type="ECO:0000256" key="4">
    <source>
        <dbReference type="ARBA" id="ARBA00022679"/>
    </source>
</evidence>
<dbReference type="InterPro" id="IPR003594">
    <property type="entry name" value="HATPase_dom"/>
</dbReference>
<evidence type="ECO:0000256" key="5">
    <source>
        <dbReference type="ARBA" id="ARBA00022692"/>
    </source>
</evidence>
<dbReference type="EMBL" id="JANFPJ010000014">
    <property type="protein sequence ID" value="MDT7526152.1"/>
    <property type="molecule type" value="Genomic_DNA"/>
</dbReference>
<keyword evidence="5 9" id="KW-0812">Transmembrane</keyword>
<dbReference type="GO" id="GO:0016301">
    <property type="term" value="F:kinase activity"/>
    <property type="evidence" value="ECO:0007669"/>
    <property type="project" value="UniProtKB-KW"/>
</dbReference>
<keyword evidence="12" id="KW-1185">Reference proteome</keyword>
<dbReference type="SUPFAM" id="SSF47384">
    <property type="entry name" value="Homodimeric domain of signal transducing histidine kinase"/>
    <property type="match status" value="1"/>
</dbReference>